<dbReference type="GO" id="GO:0030424">
    <property type="term" value="C:axon"/>
    <property type="evidence" value="ECO:0007669"/>
    <property type="project" value="TreeGrafter"/>
</dbReference>
<proteinExistence type="predicted"/>
<reference evidence="4" key="1">
    <citation type="submission" date="2019-08" db="EMBL/GenBank/DDBJ databases">
        <title>The genome of the North American firefly Photinus pyralis.</title>
        <authorList>
            <consortium name="Photinus pyralis genome working group"/>
            <person name="Fallon T.R."/>
            <person name="Sander Lower S.E."/>
            <person name="Weng J.-K."/>
        </authorList>
    </citation>
    <scope>NUCLEOTIDE SEQUENCE</scope>
    <source>
        <strain evidence="4">TRF0915ILg1</strain>
        <tissue evidence="4">Whole body</tissue>
    </source>
</reference>
<dbReference type="SUPFAM" id="SSF48726">
    <property type="entry name" value="Immunoglobulin"/>
    <property type="match status" value="3"/>
</dbReference>
<dbReference type="GO" id="GO:0070593">
    <property type="term" value="P:dendrite self-avoidance"/>
    <property type="evidence" value="ECO:0007669"/>
    <property type="project" value="TreeGrafter"/>
</dbReference>
<dbReference type="OrthoDB" id="2413561at2759"/>
<dbReference type="SMART" id="SM00409">
    <property type="entry name" value="IG"/>
    <property type="match status" value="3"/>
</dbReference>
<sequence length="302" mass="33610">MMTGIIIFICFLSAWVPVSFGQDEMYFSKTPKDVDVIEGKSVTLPCEVTPNNGISYYWELNGSKIDNTTRRYQRGSNLHFTRVDKEKDAGQFTCVAQDVHALSITSSEASLNIQWIGEASVQLQSPESASYITSGSEVILRCHLDATGDVHVEWFRNADRLTKTSRLEIKKKRLHIKSVNPSDNGIYRCIARNEAGIQHSVKNFALAVSGDQTALIQVVPNNQLVKKGGTAFFDCAYDKADGLEWYFKDVGPLESNTRITLYPNGSLQINNVQESDQGMYNCVGIKGDSTEVPQSYTAELKI</sequence>
<dbReference type="GO" id="GO:0007411">
    <property type="term" value="P:axon guidance"/>
    <property type="evidence" value="ECO:0007669"/>
    <property type="project" value="TreeGrafter"/>
</dbReference>
<feature type="domain" description="Ig-like" evidence="3">
    <location>
        <begin position="17"/>
        <end position="112"/>
    </location>
</feature>
<dbReference type="SMART" id="SM00408">
    <property type="entry name" value="IGc2"/>
    <property type="match status" value="3"/>
</dbReference>
<name>A0A8K0C5U9_IGNLU</name>
<keyword evidence="2" id="KW-0732">Signal</keyword>
<protein>
    <recommendedName>
        <fullName evidence="3">Ig-like domain-containing protein</fullName>
    </recommendedName>
</protein>
<dbReference type="PANTHER" id="PTHR10075:SF101">
    <property type="entry name" value="ZWEI IG DOMAIN PROTEIN ZIG-3"/>
    <property type="match status" value="1"/>
</dbReference>
<dbReference type="AlphaFoldDB" id="A0A8K0C5U9"/>
<evidence type="ECO:0000313" key="4">
    <source>
        <dbReference type="EMBL" id="KAF2879221.1"/>
    </source>
</evidence>
<dbReference type="GO" id="GO:0098632">
    <property type="term" value="F:cell-cell adhesion mediator activity"/>
    <property type="evidence" value="ECO:0007669"/>
    <property type="project" value="TreeGrafter"/>
</dbReference>
<dbReference type="GO" id="GO:0007156">
    <property type="term" value="P:homophilic cell adhesion via plasma membrane adhesion molecules"/>
    <property type="evidence" value="ECO:0007669"/>
    <property type="project" value="TreeGrafter"/>
</dbReference>
<dbReference type="InterPro" id="IPR013098">
    <property type="entry name" value="Ig_I-set"/>
</dbReference>
<organism evidence="4 5">
    <name type="scientific">Ignelater luminosus</name>
    <name type="common">Cucubano</name>
    <name type="synonym">Pyrophorus luminosus</name>
    <dbReference type="NCBI Taxonomy" id="2038154"/>
    <lineage>
        <taxon>Eukaryota</taxon>
        <taxon>Metazoa</taxon>
        <taxon>Ecdysozoa</taxon>
        <taxon>Arthropoda</taxon>
        <taxon>Hexapoda</taxon>
        <taxon>Insecta</taxon>
        <taxon>Pterygota</taxon>
        <taxon>Neoptera</taxon>
        <taxon>Endopterygota</taxon>
        <taxon>Coleoptera</taxon>
        <taxon>Polyphaga</taxon>
        <taxon>Elateriformia</taxon>
        <taxon>Elateroidea</taxon>
        <taxon>Elateridae</taxon>
        <taxon>Agrypninae</taxon>
        <taxon>Pyrophorini</taxon>
        <taxon>Ignelater</taxon>
    </lineage>
</organism>
<dbReference type="EMBL" id="VTPC01091208">
    <property type="protein sequence ID" value="KAF2879221.1"/>
    <property type="molecule type" value="Genomic_DNA"/>
</dbReference>
<dbReference type="InterPro" id="IPR003599">
    <property type="entry name" value="Ig_sub"/>
</dbReference>
<dbReference type="PANTHER" id="PTHR10075">
    <property type="entry name" value="BASIGIN RELATED"/>
    <property type="match status" value="1"/>
</dbReference>
<keyword evidence="5" id="KW-1185">Reference proteome</keyword>
<dbReference type="Pfam" id="PF07679">
    <property type="entry name" value="I-set"/>
    <property type="match status" value="1"/>
</dbReference>
<feature type="domain" description="Ig-like" evidence="3">
    <location>
        <begin position="119"/>
        <end position="205"/>
    </location>
</feature>
<accession>A0A8K0C5U9</accession>
<evidence type="ECO:0000256" key="2">
    <source>
        <dbReference type="SAM" id="SignalP"/>
    </source>
</evidence>
<evidence type="ECO:0000256" key="1">
    <source>
        <dbReference type="ARBA" id="ARBA00023319"/>
    </source>
</evidence>
<dbReference type="InterPro" id="IPR003598">
    <property type="entry name" value="Ig_sub2"/>
</dbReference>
<dbReference type="Proteomes" id="UP000801492">
    <property type="component" value="Unassembled WGS sequence"/>
</dbReference>
<keyword evidence="1" id="KW-0393">Immunoglobulin domain</keyword>
<comment type="caution">
    <text evidence="4">The sequence shown here is derived from an EMBL/GenBank/DDBJ whole genome shotgun (WGS) entry which is preliminary data.</text>
</comment>
<dbReference type="InterPro" id="IPR036179">
    <property type="entry name" value="Ig-like_dom_sf"/>
</dbReference>
<feature type="chain" id="PRO_5035463207" description="Ig-like domain-containing protein" evidence="2">
    <location>
        <begin position="22"/>
        <end position="302"/>
    </location>
</feature>
<dbReference type="InterPro" id="IPR013783">
    <property type="entry name" value="Ig-like_fold"/>
</dbReference>
<dbReference type="PROSITE" id="PS50835">
    <property type="entry name" value="IG_LIKE"/>
    <property type="match status" value="2"/>
</dbReference>
<dbReference type="GO" id="GO:0005886">
    <property type="term" value="C:plasma membrane"/>
    <property type="evidence" value="ECO:0007669"/>
    <property type="project" value="TreeGrafter"/>
</dbReference>
<dbReference type="InterPro" id="IPR007110">
    <property type="entry name" value="Ig-like_dom"/>
</dbReference>
<feature type="non-terminal residue" evidence="4">
    <location>
        <position position="302"/>
    </location>
</feature>
<dbReference type="Pfam" id="PF13927">
    <property type="entry name" value="Ig_3"/>
    <property type="match status" value="2"/>
</dbReference>
<feature type="signal peptide" evidence="2">
    <location>
        <begin position="1"/>
        <end position="21"/>
    </location>
</feature>
<gene>
    <name evidence="4" type="ORF">ILUMI_26951</name>
</gene>
<dbReference type="Gene3D" id="2.60.40.10">
    <property type="entry name" value="Immunoglobulins"/>
    <property type="match status" value="3"/>
</dbReference>
<evidence type="ECO:0000313" key="5">
    <source>
        <dbReference type="Proteomes" id="UP000801492"/>
    </source>
</evidence>
<evidence type="ECO:0000259" key="3">
    <source>
        <dbReference type="PROSITE" id="PS50835"/>
    </source>
</evidence>